<dbReference type="Pfam" id="PF10998">
    <property type="entry name" value="DUF2838"/>
    <property type="match status" value="1"/>
</dbReference>
<protein>
    <recommendedName>
        <fullName evidence="3">Glycerophosphocholine acyltransferase 1</fullName>
    </recommendedName>
</protein>
<evidence type="ECO:0000256" key="5">
    <source>
        <dbReference type="ARBA" id="ARBA00022679"/>
    </source>
</evidence>
<gene>
    <name evidence="16" type="ORF">L211DRAFT_857521</name>
</gene>
<feature type="transmembrane region" description="Helical" evidence="15">
    <location>
        <begin position="357"/>
        <end position="379"/>
    </location>
</feature>
<feature type="transmembrane region" description="Helical" evidence="15">
    <location>
        <begin position="385"/>
        <end position="404"/>
    </location>
</feature>
<evidence type="ECO:0000256" key="3">
    <source>
        <dbReference type="ARBA" id="ARBA00019082"/>
    </source>
</evidence>
<reference evidence="16 17" key="1">
    <citation type="journal article" date="2018" name="Nat. Ecol. Evol.">
        <title>Pezizomycetes genomes reveal the molecular basis of ectomycorrhizal truffle lifestyle.</title>
        <authorList>
            <person name="Murat C."/>
            <person name="Payen T."/>
            <person name="Noel B."/>
            <person name="Kuo A."/>
            <person name="Morin E."/>
            <person name="Chen J."/>
            <person name="Kohler A."/>
            <person name="Krizsan K."/>
            <person name="Balestrini R."/>
            <person name="Da Silva C."/>
            <person name="Montanini B."/>
            <person name="Hainaut M."/>
            <person name="Levati E."/>
            <person name="Barry K.W."/>
            <person name="Belfiori B."/>
            <person name="Cichocki N."/>
            <person name="Clum A."/>
            <person name="Dockter R.B."/>
            <person name="Fauchery L."/>
            <person name="Guy J."/>
            <person name="Iotti M."/>
            <person name="Le Tacon F."/>
            <person name="Lindquist E.A."/>
            <person name="Lipzen A."/>
            <person name="Malagnac F."/>
            <person name="Mello A."/>
            <person name="Molinier V."/>
            <person name="Miyauchi S."/>
            <person name="Poulain J."/>
            <person name="Riccioni C."/>
            <person name="Rubini A."/>
            <person name="Sitrit Y."/>
            <person name="Splivallo R."/>
            <person name="Traeger S."/>
            <person name="Wang M."/>
            <person name="Zifcakova L."/>
            <person name="Wipf D."/>
            <person name="Zambonelli A."/>
            <person name="Paolocci F."/>
            <person name="Nowrousian M."/>
            <person name="Ottonello S."/>
            <person name="Baldrian P."/>
            <person name="Spatafora J.W."/>
            <person name="Henrissat B."/>
            <person name="Nagy L.G."/>
            <person name="Aury J.M."/>
            <person name="Wincker P."/>
            <person name="Grigoriev I.V."/>
            <person name="Bonfante P."/>
            <person name="Martin F.M."/>
        </authorList>
    </citation>
    <scope>NUCLEOTIDE SEQUENCE [LARGE SCALE GENOMIC DNA]</scope>
    <source>
        <strain evidence="16 17">ATCC MYA-4762</strain>
    </source>
</reference>
<dbReference type="FunCoup" id="A0A3N4LQL7">
    <property type="interactions" value="172"/>
</dbReference>
<dbReference type="AlphaFoldDB" id="A0A3N4LQL7"/>
<evidence type="ECO:0000256" key="10">
    <source>
        <dbReference type="ARBA" id="ARBA00023209"/>
    </source>
</evidence>
<feature type="compositionally biased region" description="Basic and acidic residues" evidence="14">
    <location>
        <begin position="1"/>
        <end position="16"/>
    </location>
</feature>
<evidence type="ECO:0000256" key="12">
    <source>
        <dbReference type="ARBA" id="ARBA00023315"/>
    </source>
</evidence>
<keyword evidence="4" id="KW-0444">Lipid biosynthesis</keyword>
<dbReference type="OrthoDB" id="406287at2759"/>
<feature type="coiled-coil region" evidence="13">
    <location>
        <begin position="100"/>
        <end position="127"/>
    </location>
</feature>
<keyword evidence="13" id="KW-0175">Coiled coil</keyword>
<evidence type="ECO:0000256" key="7">
    <source>
        <dbReference type="ARBA" id="ARBA00022989"/>
    </source>
</evidence>
<evidence type="ECO:0000313" key="17">
    <source>
        <dbReference type="Proteomes" id="UP000267821"/>
    </source>
</evidence>
<keyword evidence="11" id="KW-1208">Phospholipid metabolism</keyword>
<dbReference type="InParanoid" id="A0A3N4LQL7"/>
<dbReference type="PANTHER" id="PTHR31201:SF1">
    <property type="entry name" value="GLYCEROPHOSPHOCHOLINE ACYLTRANSFERASE 1"/>
    <property type="match status" value="1"/>
</dbReference>
<evidence type="ECO:0000256" key="14">
    <source>
        <dbReference type="SAM" id="MobiDB-lite"/>
    </source>
</evidence>
<evidence type="ECO:0000256" key="13">
    <source>
        <dbReference type="SAM" id="Coils"/>
    </source>
</evidence>
<keyword evidence="6 15" id="KW-0812">Transmembrane</keyword>
<keyword evidence="7 15" id="KW-1133">Transmembrane helix</keyword>
<dbReference type="GO" id="GO:0016020">
    <property type="term" value="C:membrane"/>
    <property type="evidence" value="ECO:0007669"/>
    <property type="project" value="UniProtKB-SubCell"/>
</dbReference>
<feature type="transmembrane region" description="Helical" evidence="15">
    <location>
        <begin position="193"/>
        <end position="213"/>
    </location>
</feature>
<keyword evidence="8" id="KW-0443">Lipid metabolism</keyword>
<evidence type="ECO:0000256" key="2">
    <source>
        <dbReference type="ARBA" id="ARBA00006675"/>
    </source>
</evidence>
<dbReference type="Proteomes" id="UP000267821">
    <property type="component" value="Unassembled WGS sequence"/>
</dbReference>
<feature type="region of interest" description="Disordered" evidence="14">
    <location>
        <begin position="1"/>
        <end position="47"/>
    </location>
</feature>
<proteinExistence type="inferred from homology"/>
<name>A0A3N4LQL7_9PEZI</name>
<dbReference type="GO" id="GO:0016746">
    <property type="term" value="F:acyltransferase activity"/>
    <property type="evidence" value="ECO:0007669"/>
    <property type="project" value="UniProtKB-KW"/>
</dbReference>
<evidence type="ECO:0000256" key="15">
    <source>
        <dbReference type="SAM" id="Phobius"/>
    </source>
</evidence>
<accession>A0A3N4LQL7</accession>
<keyword evidence="5" id="KW-0808">Transferase</keyword>
<dbReference type="InterPro" id="IPR021261">
    <property type="entry name" value="GPCAT"/>
</dbReference>
<keyword evidence="12" id="KW-0012">Acyltransferase</keyword>
<comment type="similarity">
    <text evidence="2">Belongs to the GPC1 family.</text>
</comment>
<evidence type="ECO:0000256" key="8">
    <source>
        <dbReference type="ARBA" id="ARBA00023098"/>
    </source>
</evidence>
<keyword evidence="9 15" id="KW-0472">Membrane</keyword>
<feature type="transmembrane region" description="Helical" evidence="15">
    <location>
        <begin position="169"/>
        <end position="186"/>
    </location>
</feature>
<evidence type="ECO:0000256" key="4">
    <source>
        <dbReference type="ARBA" id="ARBA00022516"/>
    </source>
</evidence>
<sequence length="487" mass="55921">MEHKRTYTTEGSREDLQDADPQSSNESVASSDSPRLSRSSSFHSSPSWLSDVVEDLDFTPLDKLTMFDVLGNLALPQRLEKINRSLNLKKHREKVKAEYAKQKERVIKRTDKELDKLKANYTKGLDELIVRWNDTAAVSAREKISFVVGVSNVFITGFLAGGYPDWMHVWYSLQLIYFMPLRYYTYHKRGYHYFLADLCYFVNVLLFLSIWVFPNSRRLFISTYCLSYGNNAWAIAMWRNSLVFHSLDKVTSLFIHIMPPLVLHCLVHQLDPAYQAVRFPAISRVRGVEQYGLGDMILYATIPYATWQISYHFLITVRRAAQIKAGRPTSFTWLRRSYAKTWIGKFVLMLPEGLQELAFMVIQYCYALLTMSPCTFWFYSRGTSTVFITCLGLWSVYNGATYYIDVFGKRFQKELEELKKEVAKWQNTPDGKAPAAPGGTATEDIPAEKLGSAIMTTAEIVYVAPKREDGGEIRERHTTTTTTAPII</sequence>
<evidence type="ECO:0000256" key="1">
    <source>
        <dbReference type="ARBA" id="ARBA00004141"/>
    </source>
</evidence>
<evidence type="ECO:0000256" key="11">
    <source>
        <dbReference type="ARBA" id="ARBA00023264"/>
    </source>
</evidence>
<keyword evidence="17" id="KW-1185">Reference proteome</keyword>
<dbReference type="PANTHER" id="PTHR31201">
    <property type="entry name" value="OS01G0585100 PROTEIN"/>
    <property type="match status" value="1"/>
</dbReference>
<feature type="compositionally biased region" description="Low complexity" evidence="14">
    <location>
        <begin position="27"/>
        <end position="47"/>
    </location>
</feature>
<evidence type="ECO:0000256" key="9">
    <source>
        <dbReference type="ARBA" id="ARBA00023136"/>
    </source>
</evidence>
<dbReference type="STRING" id="1051890.A0A3N4LQL7"/>
<organism evidence="16 17">
    <name type="scientific">Terfezia boudieri ATCC MYA-4762</name>
    <dbReference type="NCBI Taxonomy" id="1051890"/>
    <lineage>
        <taxon>Eukaryota</taxon>
        <taxon>Fungi</taxon>
        <taxon>Dikarya</taxon>
        <taxon>Ascomycota</taxon>
        <taxon>Pezizomycotina</taxon>
        <taxon>Pezizomycetes</taxon>
        <taxon>Pezizales</taxon>
        <taxon>Pezizaceae</taxon>
        <taxon>Terfezia</taxon>
    </lineage>
</organism>
<dbReference type="GO" id="GO:0006656">
    <property type="term" value="P:phosphatidylcholine biosynthetic process"/>
    <property type="evidence" value="ECO:0007669"/>
    <property type="project" value="TreeGrafter"/>
</dbReference>
<comment type="subcellular location">
    <subcellularLocation>
        <location evidence="1">Membrane</location>
        <topology evidence="1">Multi-pass membrane protein</topology>
    </subcellularLocation>
</comment>
<evidence type="ECO:0000313" key="16">
    <source>
        <dbReference type="EMBL" id="RPB23819.1"/>
    </source>
</evidence>
<feature type="transmembrane region" description="Helical" evidence="15">
    <location>
        <begin position="144"/>
        <end position="163"/>
    </location>
</feature>
<evidence type="ECO:0000256" key="6">
    <source>
        <dbReference type="ARBA" id="ARBA00022692"/>
    </source>
</evidence>
<keyword evidence="10" id="KW-0594">Phospholipid biosynthesis</keyword>
<dbReference type="EMBL" id="ML121544">
    <property type="protein sequence ID" value="RPB23819.1"/>
    <property type="molecule type" value="Genomic_DNA"/>
</dbReference>